<dbReference type="STRING" id="57704.SAMN04489793_3298"/>
<reference evidence="3" key="1">
    <citation type="submission" date="2016-10" db="EMBL/GenBank/DDBJ databases">
        <authorList>
            <person name="Varghese N."/>
            <person name="Submissions S."/>
        </authorList>
    </citation>
    <scope>NUCLEOTIDE SEQUENCE [LARGE SCALE GENOMIC DNA]</scope>
    <source>
        <strain evidence="3">DSM 44234</strain>
    </source>
</reference>
<protein>
    <recommendedName>
        <fullName evidence="4">F5/8 type C domain-containing protein</fullName>
    </recommendedName>
</protein>
<name>A0A1H4VQ51_TSUTY</name>
<evidence type="ECO:0000313" key="3">
    <source>
        <dbReference type="Proteomes" id="UP000182241"/>
    </source>
</evidence>
<dbReference type="RefSeq" id="WP_068742722.1">
    <property type="nucleotide sequence ID" value="NZ_FNSA01000003.1"/>
</dbReference>
<organism evidence="2 3">
    <name type="scientific">Tsukamurella tyrosinosolvens</name>
    <dbReference type="NCBI Taxonomy" id="57704"/>
    <lineage>
        <taxon>Bacteria</taxon>
        <taxon>Bacillati</taxon>
        <taxon>Actinomycetota</taxon>
        <taxon>Actinomycetes</taxon>
        <taxon>Mycobacteriales</taxon>
        <taxon>Tsukamurellaceae</taxon>
        <taxon>Tsukamurella</taxon>
    </lineage>
</organism>
<keyword evidence="1" id="KW-1133">Transmembrane helix</keyword>
<dbReference type="AlphaFoldDB" id="A0A1H4VQ51"/>
<evidence type="ECO:0000313" key="2">
    <source>
        <dbReference type="EMBL" id="SEC83065.1"/>
    </source>
</evidence>
<dbReference type="EMBL" id="FNSA01000003">
    <property type="protein sequence ID" value="SEC83065.1"/>
    <property type="molecule type" value="Genomic_DNA"/>
</dbReference>
<dbReference type="Proteomes" id="UP000182241">
    <property type="component" value="Unassembled WGS sequence"/>
</dbReference>
<keyword evidence="1" id="KW-0812">Transmembrane</keyword>
<evidence type="ECO:0008006" key="4">
    <source>
        <dbReference type="Google" id="ProtNLM"/>
    </source>
</evidence>
<gene>
    <name evidence="2" type="ORF">SAMN04489793_3298</name>
</gene>
<accession>A0A1H4VQ51</accession>
<keyword evidence="3" id="KW-1185">Reference proteome</keyword>
<evidence type="ECO:0000256" key="1">
    <source>
        <dbReference type="SAM" id="Phobius"/>
    </source>
</evidence>
<proteinExistence type="predicted"/>
<keyword evidence="1" id="KW-0472">Membrane</keyword>
<sequence length="263" mass="27649">MSLDPNPEPAVPVIAADPWGSSRRVPRLQAVTLAAAVASLVLSLVGLYTTYRTSEALNRLGAAPKTEEIGAWPTPVTPRPPGAAAPSSATDWVVDWAAPEVPLTPLALTTTCNRIGSDPVGALAQNPTRAWVCGSEDTRPVLNIVFEREVAVSAVTFVPGYDYVDDRGVDMWTTVGSPTLLTWRTGGSVYTQPVRPGRAPVTFRIDSTVASRALSVTVLAATGSSEDPAPNAQTMALSRLTIMGRVATPRNQIPSPTNGTGPR</sequence>
<feature type="transmembrane region" description="Helical" evidence="1">
    <location>
        <begin position="28"/>
        <end position="51"/>
    </location>
</feature>